<dbReference type="OrthoDB" id="6236007at2759"/>
<dbReference type="Pfam" id="PF00094">
    <property type="entry name" value="VWD"/>
    <property type="match status" value="1"/>
</dbReference>
<dbReference type="Proteomes" id="UP000193411">
    <property type="component" value="Unassembled WGS sequence"/>
</dbReference>
<name>A0A1Y2HNJ3_9FUNG</name>
<evidence type="ECO:0000259" key="2">
    <source>
        <dbReference type="PROSITE" id="PS51233"/>
    </source>
</evidence>
<evidence type="ECO:0000313" key="4">
    <source>
        <dbReference type="Proteomes" id="UP000193411"/>
    </source>
</evidence>
<evidence type="ECO:0000256" key="1">
    <source>
        <dbReference type="SAM" id="MobiDB-lite"/>
    </source>
</evidence>
<feature type="compositionally biased region" description="Low complexity" evidence="1">
    <location>
        <begin position="143"/>
        <end position="252"/>
    </location>
</feature>
<feature type="compositionally biased region" description="Basic residues" evidence="1">
    <location>
        <begin position="258"/>
        <end position="271"/>
    </location>
</feature>
<dbReference type="AlphaFoldDB" id="A0A1Y2HNJ3"/>
<dbReference type="PROSITE" id="PS51233">
    <property type="entry name" value="VWFD"/>
    <property type="match status" value="1"/>
</dbReference>
<reference evidence="3 4" key="1">
    <citation type="submission" date="2016-07" db="EMBL/GenBank/DDBJ databases">
        <title>Pervasive Adenine N6-methylation of Active Genes in Fungi.</title>
        <authorList>
            <consortium name="DOE Joint Genome Institute"/>
            <person name="Mondo S.J."/>
            <person name="Dannebaum R.O."/>
            <person name="Kuo R.C."/>
            <person name="Labutti K."/>
            <person name="Haridas S."/>
            <person name="Kuo A."/>
            <person name="Salamov A."/>
            <person name="Ahrendt S.R."/>
            <person name="Lipzen A."/>
            <person name="Sullivan W."/>
            <person name="Andreopoulos W.B."/>
            <person name="Clum A."/>
            <person name="Lindquist E."/>
            <person name="Daum C."/>
            <person name="Ramamoorthy G.K."/>
            <person name="Gryganskyi A."/>
            <person name="Culley D."/>
            <person name="Magnuson J.K."/>
            <person name="James T.Y."/>
            <person name="O'Malley M.A."/>
            <person name="Stajich J.E."/>
            <person name="Spatafora J.W."/>
            <person name="Visel A."/>
            <person name="Grigoriev I.V."/>
        </authorList>
    </citation>
    <scope>NUCLEOTIDE SEQUENCE [LARGE SCALE GENOMIC DNA]</scope>
    <source>
        <strain evidence="3 4">PL171</strain>
    </source>
</reference>
<protein>
    <recommendedName>
        <fullName evidence="2">VWFD domain-containing protein</fullName>
    </recommendedName>
</protein>
<evidence type="ECO:0000313" key="3">
    <source>
        <dbReference type="EMBL" id="ORZ36166.1"/>
    </source>
</evidence>
<sequence>MKVDIYGAGDARYMNVLIDVANHLKGKVNGLCGKFDGIAANDFTSPDGQTTFPANEIIAQSAADMFGQSPNYPKTPLFFYGESWRVPETENLFTCRDQCPGLTGMKAPLPAPVAECKIPTTVPKCEPKQPQLPQDPIEQKPIQTVSSSTSTAASTSSDAKSTTTAASQTSTATSATHTQGQATTTSSTAAAAPTSTTAVAATTKTADQTSSTAPAVSTSGSSTSTTSNTVNPSSTTTTTTNAQPQPTQAQPQQPQPGKPHRPIHVKPRKPICPRPIIVIPIPPGYRRQVQLPRYKQQPRPPVYRPLPQPPQKVIDDAKRGCARKIVRIDQCTVDVSRFIRACEADVAAQVNPEIVFDMHNDAYTDLCAKQIVDKAREPFPDVAKRAMEALKKHCFGNAPCDNQCLQCSTRGCLECKDRSRFEVQGGRCVPRKSPPVQYDQKYFSQRPKYRALTDGDIVGAPQVDAAENVDPTFNPEAVIETTSVSVAMSEDPVKAAEANAEKAGETNAVTTSEDAAPGQGEKSSAASRVALSSVAGAVALVASLLL</sequence>
<proteinExistence type="predicted"/>
<organism evidence="3 4">
    <name type="scientific">Catenaria anguillulae PL171</name>
    <dbReference type="NCBI Taxonomy" id="765915"/>
    <lineage>
        <taxon>Eukaryota</taxon>
        <taxon>Fungi</taxon>
        <taxon>Fungi incertae sedis</taxon>
        <taxon>Blastocladiomycota</taxon>
        <taxon>Blastocladiomycetes</taxon>
        <taxon>Blastocladiales</taxon>
        <taxon>Catenariaceae</taxon>
        <taxon>Catenaria</taxon>
    </lineage>
</organism>
<keyword evidence="4" id="KW-1185">Reference proteome</keyword>
<gene>
    <name evidence="3" type="ORF">BCR44DRAFT_1432921</name>
</gene>
<feature type="domain" description="VWFD" evidence="2">
    <location>
        <begin position="1"/>
        <end position="96"/>
    </location>
</feature>
<comment type="caution">
    <text evidence="3">The sequence shown here is derived from an EMBL/GenBank/DDBJ whole genome shotgun (WGS) entry which is preliminary data.</text>
</comment>
<dbReference type="STRING" id="765915.A0A1Y2HNJ3"/>
<accession>A0A1Y2HNJ3</accession>
<feature type="region of interest" description="Disordered" evidence="1">
    <location>
        <begin position="122"/>
        <end position="276"/>
    </location>
</feature>
<dbReference type="EMBL" id="MCFL01000018">
    <property type="protein sequence ID" value="ORZ36166.1"/>
    <property type="molecule type" value="Genomic_DNA"/>
</dbReference>
<feature type="region of interest" description="Disordered" evidence="1">
    <location>
        <begin position="496"/>
        <end position="526"/>
    </location>
</feature>
<dbReference type="InterPro" id="IPR001846">
    <property type="entry name" value="VWF_type-D"/>
</dbReference>